<organism evidence="2 3">
    <name type="scientific">Drosophila lebanonensis</name>
    <name type="common">Fruit fly</name>
    <name type="synonym">Scaptodrosophila lebanonensis</name>
    <dbReference type="NCBI Taxonomy" id="7225"/>
    <lineage>
        <taxon>Eukaryota</taxon>
        <taxon>Metazoa</taxon>
        <taxon>Ecdysozoa</taxon>
        <taxon>Arthropoda</taxon>
        <taxon>Hexapoda</taxon>
        <taxon>Insecta</taxon>
        <taxon>Pterygota</taxon>
        <taxon>Neoptera</taxon>
        <taxon>Endopterygota</taxon>
        <taxon>Diptera</taxon>
        <taxon>Brachycera</taxon>
        <taxon>Muscomorpha</taxon>
        <taxon>Ephydroidea</taxon>
        <taxon>Drosophilidae</taxon>
        <taxon>Scaptodrosophila</taxon>
    </lineage>
</organism>
<dbReference type="GO" id="GO:0005739">
    <property type="term" value="C:mitochondrion"/>
    <property type="evidence" value="ECO:0007669"/>
    <property type="project" value="TreeGrafter"/>
</dbReference>
<gene>
    <name evidence="3" type="primary">LOC115621415</name>
</gene>
<feature type="compositionally biased region" description="Low complexity" evidence="1">
    <location>
        <begin position="504"/>
        <end position="545"/>
    </location>
</feature>
<dbReference type="InterPro" id="IPR018881">
    <property type="entry name" value="C2orf69_mit"/>
</dbReference>
<feature type="compositionally biased region" description="Polar residues" evidence="1">
    <location>
        <begin position="295"/>
        <end position="304"/>
    </location>
</feature>
<evidence type="ECO:0000313" key="3">
    <source>
        <dbReference type="RefSeq" id="XP_030370923.1"/>
    </source>
</evidence>
<dbReference type="PANTHER" id="PTHR31296:SF1">
    <property type="entry name" value="MITOCHONDRIAL PROTEIN C2ORF69"/>
    <property type="match status" value="1"/>
</dbReference>
<dbReference type="OrthoDB" id="419333at2759"/>
<dbReference type="AlphaFoldDB" id="A0A6J2T727"/>
<evidence type="ECO:0000256" key="1">
    <source>
        <dbReference type="SAM" id="MobiDB-lite"/>
    </source>
</evidence>
<sequence>MLGGGSGERLCTPSTSAGPFRIFSVAGFQNRANDIVYCPPIVRQQSQHVEDSTAIIYFGGDVQDFPESMETNRDSRGYMKYNLENSAILLREAFPRSHIIVIRPVRMEFKTFSCFDNFVRGNNAGVPDHTPMNHALQHLEKLLQNLSQRLISIPENEILDQAAQAAAAAAAVAAAAAAAALTLSNATANSDSSSSSSTASDSSQEMDIDILQVQENVTVDADGAVIFPIVAGESAETETNNAHSGTNNATAAAAAVAANNSSSSNDITANSNANNSQESQQQQQQQQQQQSSQATTPPTNNVEHYNSGNNSNSNNDCAGVATATSATHTSPSLQQQQQSRVITDSNPLWWRENLNLDKSKLVLIGFSKGCVVLNQFIYEFHYLKTLTPDDSSMCRLLSRITDMYWLDGGHGGQKNTWITSRSLLETLTRMGMNIHVHLTPYQVQDDRRPWIRKEEKLFTEMLRRLNAPITRHLHYDNQPANLMTHFEVLQAFCQHVHALNQQQQQHLQQGNTPQQQQQQQGNNEQSQIISATANNGAGSSSNNTNLVDASEESSK</sequence>
<name>A0A6J2T727_DROLE</name>
<feature type="compositionally biased region" description="Low complexity" evidence="1">
    <location>
        <begin position="306"/>
        <end position="332"/>
    </location>
</feature>
<dbReference type="Pfam" id="PF10561">
    <property type="entry name" value="C2orf69"/>
    <property type="match status" value="1"/>
</dbReference>
<evidence type="ECO:0000313" key="2">
    <source>
        <dbReference type="Proteomes" id="UP000504634"/>
    </source>
</evidence>
<keyword evidence="2" id="KW-1185">Reference proteome</keyword>
<proteinExistence type="predicted"/>
<reference evidence="3" key="1">
    <citation type="submission" date="2025-08" db="UniProtKB">
        <authorList>
            <consortium name="RefSeq"/>
        </authorList>
    </citation>
    <scope>IDENTIFICATION</scope>
    <source>
        <strain evidence="3">11010-0011.00</strain>
        <tissue evidence="3">Whole body</tissue>
    </source>
</reference>
<protein>
    <submittedName>
        <fullName evidence="3">UPF0565 protein C2orf69 homolog</fullName>
    </submittedName>
</protein>
<accession>A0A6J2T727</accession>
<feature type="region of interest" description="Disordered" evidence="1">
    <location>
        <begin position="504"/>
        <end position="555"/>
    </location>
</feature>
<dbReference type="GeneID" id="115621415"/>
<dbReference type="RefSeq" id="XP_030370923.1">
    <property type="nucleotide sequence ID" value="XM_030515063.1"/>
</dbReference>
<feature type="region of interest" description="Disordered" evidence="1">
    <location>
        <begin position="253"/>
        <end position="340"/>
    </location>
</feature>
<dbReference type="Proteomes" id="UP000504634">
    <property type="component" value="Unplaced"/>
</dbReference>
<feature type="compositionally biased region" description="Low complexity" evidence="1">
    <location>
        <begin position="253"/>
        <end position="294"/>
    </location>
</feature>
<dbReference type="PANTHER" id="PTHR31296">
    <property type="entry name" value="UPF0565 PROTEIN C2ORF69"/>
    <property type="match status" value="1"/>
</dbReference>